<evidence type="ECO:0000313" key="8">
    <source>
        <dbReference type="EMBL" id="TXN29489.1"/>
    </source>
</evidence>
<dbReference type="InterPro" id="IPR016007">
    <property type="entry name" value="Alpha_rhamnosid"/>
</dbReference>
<dbReference type="Gene3D" id="2.60.40.10">
    <property type="entry name" value="Immunoglobulins"/>
    <property type="match status" value="1"/>
</dbReference>
<dbReference type="Pfam" id="PF17389">
    <property type="entry name" value="Bac_rhamnosid6H"/>
    <property type="match status" value="1"/>
</dbReference>
<dbReference type="EMBL" id="VRMG01000009">
    <property type="protein sequence ID" value="TXN29489.1"/>
    <property type="molecule type" value="Genomic_DNA"/>
</dbReference>
<dbReference type="InterPro" id="IPR012341">
    <property type="entry name" value="6hp_glycosidase-like_sf"/>
</dbReference>
<dbReference type="Gene3D" id="1.50.10.10">
    <property type="match status" value="1"/>
</dbReference>
<evidence type="ECO:0000313" key="9">
    <source>
        <dbReference type="Proteomes" id="UP000321379"/>
    </source>
</evidence>
<dbReference type="PANTHER" id="PTHR33307:SF6">
    <property type="entry name" value="ALPHA-RHAMNOSIDASE (EUROFUNG)-RELATED"/>
    <property type="match status" value="1"/>
</dbReference>
<evidence type="ECO:0000259" key="6">
    <source>
        <dbReference type="Pfam" id="PF17389"/>
    </source>
</evidence>
<name>A0A5C8UM91_9MICO</name>
<comment type="caution">
    <text evidence="8">The sequence shown here is derived from an EMBL/GenBank/DDBJ whole genome shotgun (WGS) entry which is preliminary data.</text>
</comment>
<keyword evidence="9" id="KW-1185">Reference proteome</keyword>
<dbReference type="EC" id="3.2.1.40" evidence="2"/>
<feature type="domain" description="Alpha-L-rhamnosidase C-terminal" evidence="7">
    <location>
        <begin position="740"/>
        <end position="806"/>
    </location>
</feature>
<dbReference type="Pfam" id="PF08531">
    <property type="entry name" value="Bac_rhamnosid_N"/>
    <property type="match status" value="1"/>
</dbReference>
<dbReference type="Gene3D" id="2.60.120.260">
    <property type="entry name" value="Galactose-binding domain-like"/>
    <property type="match status" value="2"/>
</dbReference>
<feature type="domain" description="Alpha-L-rhamnosidase concanavalin-like" evidence="4">
    <location>
        <begin position="299"/>
        <end position="398"/>
    </location>
</feature>
<dbReference type="InterPro" id="IPR035396">
    <property type="entry name" value="Bac_rhamnosid6H"/>
</dbReference>
<proteinExistence type="predicted"/>
<organism evidence="8 9">
    <name type="scientific">Lacisediminihabitans profunda</name>
    <dbReference type="NCBI Taxonomy" id="2594790"/>
    <lineage>
        <taxon>Bacteria</taxon>
        <taxon>Bacillati</taxon>
        <taxon>Actinomycetota</taxon>
        <taxon>Actinomycetes</taxon>
        <taxon>Micrococcales</taxon>
        <taxon>Microbacteriaceae</taxon>
        <taxon>Lacisediminihabitans</taxon>
    </lineage>
</organism>
<accession>A0A5C8UM91</accession>
<evidence type="ECO:0000256" key="2">
    <source>
        <dbReference type="ARBA" id="ARBA00012652"/>
    </source>
</evidence>
<evidence type="ECO:0000259" key="4">
    <source>
        <dbReference type="Pfam" id="PF05592"/>
    </source>
</evidence>
<evidence type="ECO:0000256" key="3">
    <source>
        <dbReference type="ARBA" id="ARBA00022801"/>
    </source>
</evidence>
<dbReference type="SUPFAM" id="SSF48208">
    <property type="entry name" value="Six-hairpin glycosidases"/>
    <property type="match status" value="1"/>
</dbReference>
<protein>
    <recommendedName>
        <fullName evidence="2">alpha-L-rhamnosidase</fullName>
        <ecNumber evidence="2">3.2.1.40</ecNumber>
    </recommendedName>
</protein>
<evidence type="ECO:0000259" key="7">
    <source>
        <dbReference type="Pfam" id="PF17390"/>
    </source>
</evidence>
<evidence type="ECO:0000259" key="5">
    <source>
        <dbReference type="Pfam" id="PF08531"/>
    </source>
</evidence>
<dbReference type="Pfam" id="PF17390">
    <property type="entry name" value="Bac_rhamnosid_C"/>
    <property type="match status" value="1"/>
</dbReference>
<dbReference type="Proteomes" id="UP000321379">
    <property type="component" value="Unassembled WGS sequence"/>
</dbReference>
<dbReference type="RefSeq" id="WP_147784505.1">
    <property type="nucleotide sequence ID" value="NZ_VRMG01000009.1"/>
</dbReference>
<reference evidence="8 9" key="1">
    <citation type="submission" date="2019-08" db="EMBL/GenBank/DDBJ databases">
        <title>Bacterial whole genome sequence for Glaciihabitans sp. CHu50b-6-2.</title>
        <authorList>
            <person name="Jin L."/>
        </authorList>
    </citation>
    <scope>NUCLEOTIDE SEQUENCE [LARGE SCALE GENOMIC DNA]</scope>
    <source>
        <strain evidence="8 9">CHu50b-6-2</strain>
    </source>
</reference>
<feature type="domain" description="Alpha-L-rhamnosidase six-hairpin glycosidase" evidence="6">
    <location>
        <begin position="403"/>
        <end position="736"/>
    </location>
</feature>
<dbReference type="Pfam" id="PF25788">
    <property type="entry name" value="Ig_Rha78A_N"/>
    <property type="match status" value="1"/>
</dbReference>
<dbReference type="Gene3D" id="2.60.420.10">
    <property type="entry name" value="Maltose phosphorylase, domain 3"/>
    <property type="match status" value="1"/>
</dbReference>
<keyword evidence="3" id="KW-0378">Hydrolase</keyword>
<dbReference type="InterPro" id="IPR008902">
    <property type="entry name" value="Rhamnosid_concanavalin"/>
</dbReference>
<dbReference type="GO" id="GO:0030596">
    <property type="term" value="F:alpha-L-rhamnosidase activity"/>
    <property type="evidence" value="ECO:0007669"/>
    <property type="project" value="UniProtKB-EC"/>
</dbReference>
<feature type="domain" description="Bacterial alpha-L-rhamnosidase N-terminal" evidence="5">
    <location>
        <begin position="127"/>
        <end position="250"/>
    </location>
</feature>
<evidence type="ECO:0000256" key="1">
    <source>
        <dbReference type="ARBA" id="ARBA00001445"/>
    </source>
</evidence>
<dbReference type="InterPro" id="IPR013737">
    <property type="entry name" value="Bac_rhamnosid_N"/>
</dbReference>
<dbReference type="Pfam" id="PF05592">
    <property type="entry name" value="Bac_rhamnosid"/>
    <property type="match status" value="1"/>
</dbReference>
<dbReference type="PANTHER" id="PTHR33307">
    <property type="entry name" value="ALPHA-RHAMNOSIDASE (EUROFUNG)"/>
    <property type="match status" value="1"/>
</dbReference>
<dbReference type="InterPro" id="IPR008928">
    <property type="entry name" value="6-hairpin_glycosidase_sf"/>
</dbReference>
<dbReference type="AlphaFoldDB" id="A0A5C8UM91"/>
<comment type="catalytic activity">
    <reaction evidence="1">
        <text>Hydrolysis of terminal non-reducing alpha-L-rhamnose residues in alpha-L-rhamnosides.</text>
        <dbReference type="EC" id="3.2.1.40"/>
    </reaction>
</comment>
<dbReference type="InterPro" id="IPR013783">
    <property type="entry name" value="Ig-like_fold"/>
</dbReference>
<dbReference type="GO" id="GO:0005975">
    <property type="term" value="P:carbohydrate metabolic process"/>
    <property type="evidence" value="ECO:0007669"/>
    <property type="project" value="InterPro"/>
</dbReference>
<sequence length="1037" mass="111267">MLSIVSVDSPRLSWVVPLTRTGLQQSGYQVVASTQDRPETSPDVWDSGMVDSVENSGVVWGGRPIPPHSRIFWTVRIRDDRGTISDWAPVVPLDSAAYSLADWNAEWIAPPPTHSASIDVCPETSSAVASARVSIAGWGPARISIDGTAVGPDELDPTDSSLSRATARTYDVTDLVVASHGPFVLSVVASLGHYRLVLDRPRVLAELRVSFADGTELVVGTSRDWTSTPTSLAVDEPFYLEEHDAGAVQPSAVRTPLEVVPHDASPASPSIVVPNVGPPVRVVRTVIGSLIGRPTLGIRVFDLGENVSARVELRLDGVSVGQRITSVQGEKLTPGGRVDTTNIRLPDDSHRERQVFAVVCDSEHVEATPWFAVHGFRYVEVAGLDDAATVAVSARVLHSDVERVGTLTTSVEELDRLVDYAVRTQLNNTHGLPEDCPTREQGGWTGDASVSAEAALSHLDMAGVYRNWLADVALDAKTDGGILGISPQLQGAFGEQPPDPVWGSVITEIPWQLWRTTGDAWQIEPLLPTMRRWADWQLGTLVDGVVRNAAISYGADWLALEQTPPVLLQTGAVVVSLRALGDIEEAVGNAQAAATRRSQADAVIARAKEQLRDPVEGTWGNDSQGSSAVALVAGLADPLDIPGLRARLAAAVHARGDRLASGFAATKAVVRALADADGGSSLLAAVRQTEQPGIGAMLIDGPGTFWETWWIDNDNIGVASLDHIGLAAPFAAWVWRDVAGLRLLEPGFRRFALDPRLLSAVTSSQFSRETARGTITASWHLADGVYRAELTVPVGSIAEVTCPGANAVMLDDRPARTQTDDSGRRFVIVGSGEHAVTVEYRATAVAPVVARPPKKRADVGEVWLSDGNSSRWTTVNRETTVSVADTDLICTPVFHEPIAAPTLDVSIPDFAAGETEWLVLEQDGPLDLSEASFAFASFDVDNSGIVGRAVRVAMRLTSVDGEHRESVARPLPIAWNRVAVELDGWEGRSRVVEVMVGIRWTDEFDTALGPPVPLPPVPRRFSFRVGRIGWTSAPRTW</sequence>
<gene>
    <name evidence="8" type="ORF">FVP33_15120</name>
</gene>
<dbReference type="InterPro" id="IPR035398">
    <property type="entry name" value="Bac_rhamnosid_C"/>
</dbReference>